<feature type="compositionally biased region" description="Polar residues" evidence="1">
    <location>
        <begin position="552"/>
        <end position="565"/>
    </location>
</feature>
<evidence type="ECO:0008006" key="4">
    <source>
        <dbReference type="Google" id="ProtNLM"/>
    </source>
</evidence>
<dbReference type="Proteomes" id="UP001161017">
    <property type="component" value="Unassembled WGS sequence"/>
</dbReference>
<organism evidence="2 3">
    <name type="scientific">Ramalina farinacea</name>
    <dbReference type="NCBI Taxonomy" id="258253"/>
    <lineage>
        <taxon>Eukaryota</taxon>
        <taxon>Fungi</taxon>
        <taxon>Dikarya</taxon>
        <taxon>Ascomycota</taxon>
        <taxon>Pezizomycotina</taxon>
        <taxon>Lecanoromycetes</taxon>
        <taxon>OSLEUM clade</taxon>
        <taxon>Lecanoromycetidae</taxon>
        <taxon>Lecanorales</taxon>
        <taxon>Lecanorineae</taxon>
        <taxon>Ramalinaceae</taxon>
        <taxon>Ramalina</taxon>
    </lineage>
</organism>
<keyword evidence="3" id="KW-1185">Reference proteome</keyword>
<sequence>MLGEGVKHEEDRQRDLRQNDEWRRVIMETIAHRGHDREIIERLKEDQTFESIANGLLAEDPELHNPLSEVVKRFEEQSKGYDGSRREENLYSSAQQWTTVSSDHKLIGHLIELYLTWVHPVHMLFSESHFVLGFREVADGKANEYCSAALVNAICAMACHLLDEGTTSQSPPTGDVTSRVNVTRLRQGFMDEAKKTLQEASYDDTASIQALAVMYLVDWSSGRARNALGYLQSASEALRPWYDRRSSEAAEITFWGIRTLVTVCIGATYQKLHTPPLTKVDGVFNNVDLNRGGEVWKFYRQPGDEKVIPPNPSHATMTACYQSRLFRLVSRINSLYCGTMGKVKWPTVAEMIDRMVAWRKGLPDELQLASDGINAMPHILYLHIQFHAANVQLLNPLAQSGIFRGAQLHEICSEIVQHARRGLEIVQRSCEMHTARFHVPLLSLCCILLADAIMVYDPQHGAQALTIAMGALQEARIGFPLCDPLQELFRKRVIRHNVQGPPELVHTMSSEVHFSMDDILDACTRLSYEQPLSQIICHFDPAMASQRADFEATSQSPTSMSSTGKMQIGAVLNDDDEALPRRPPLNDDPASDD</sequence>
<proteinExistence type="predicted"/>
<accession>A0AA43QNQ5</accession>
<dbReference type="AlphaFoldDB" id="A0AA43QNQ5"/>
<evidence type="ECO:0000313" key="2">
    <source>
        <dbReference type="EMBL" id="MDI1488719.1"/>
    </source>
</evidence>
<evidence type="ECO:0000256" key="1">
    <source>
        <dbReference type="SAM" id="MobiDB-lite"/>
    </source>
</evidence>
<name>A0AA43QNQ5_9LECA</name>
<dbReference type="EMBL" id="JAPUFD010000008">
    <property type="protein sequence ID" value="MDI1488719.1"/>
    <property type="molecule type" value="Genomic_DNA"/>
</dbReference>
<dbReference type="CDD" id="cd12148">
    <property type="entry name" value="fungal_TF_MHR"/>
    <property type="match status" value="1"/>
</dbReference>
<comment type="caution">
    <text evidence="2">The sequence shown here is derived from an EMBL/GenBank/DDBJ whole genome shotgun (WGS) entry which is preliminary data.</text>
</comment>
<dbReference type="PANTHER" id="PTHR47256">
    <property type="entry name" value="ZN(II)2CYS6 TRANSCRIPTION FACTOR (EUROFUNG)-RELATED"/>
    <property type="match status" value="1"/>
</dbReference>
<feature type="region of interest" description="Disordered" evidence="1">
    <location>
        <begin position="548"/>
        <end position="593"/>
    </location>
</feature>
<protein>
    <recommendedName>
        <fullName evidence="4">Transcription factor domain-containing protein</fullName>
    </recommendedName>
</protein>
<dbReference type="PANTHER" id="PTHR47256:SF3">
    <property type="entry name" value="ZN(II)2CYS6 TRANSCRIPTION FACTOR (EUROFUNG)"/>
    <property type="match status" value="1"/>
</dbReference>
<dbReference type="InterPro" id="IPR053187">
    <property type="entry name" value="Notoamide_regulator"/>
</dbReference>
<evidence type="ECO:0000313" key="3">
    <source>
        <dbReference type="Proteomes" id="UP001161017"/>
    </source>
</evidence>
<reference evidence="2" key="1">
    <citation type="journal article" date="2023" name="Genome Biol. Evol.">
        <title>First Whole Genome Sequence and Flow Cytometry Genome Size Data for the Lichen-Forming Fungus Ramalina farinacea (Ascomycota).</title>
        <authorList>
            <person name="Llewellyn T."/>
            <person name="Mian S."/>
            <person name="Hill R."/>
            <person name="Leitch I.J."/>
            <person name="Gaya E."/>
        </authorList>
    </citation>
    <scope>NUCLEOTIDE SEQUENCE</scope>
    <source>
        <strain evidence="2">LIQ254RAFAR</strain>
    </source>
</reference>
<gene>
    <name evidence="2" type="ORF">OHK93_007995</name>
</gene>